<proteinExistence type="predicted"/>
<dbReference type="InterPro" id="IPR011044">
    <property type="entry name" value="Quino_amine_DH_bsu"/>
</dbReference>
<accession>A0A4Q7P7S6</accession>
<keyword evidence="2" id="KW-1185">Reference proteome</keyword>
<name>A0A4Q7P7S6_9BACT</name>
<sequence length="342" mass="39101">MKKNRYLIYLIFLFGCGSSIQDNTEVNQVFVSSERMNLSDNLTRVKSIYLFDNLLIVSDPSAQNLYKIFDIRQDKFIKELGKKGNGPCELSSPSPIIKVDDINLSFFNKNTFQILDFPVEYLLSPTDFDYPCNYRDFKLDFNFQKIVDLGGGRILGYGLFTSKYVVFDQNKREIFPSDVKYHFEEELIGLHSYENIAMASQGNLHKRPDGKKIIFTSSNFGALDILSMEGSVPKLDFRKEMTKPIFTSQEGNVIRADYNKENVLGFLSTAVSNQYIYGLYSGEKMGDNIDDSQTVIVFDWDGKKVKEIYLDKAVSLIVVSHDDSLLFGYSDDGKANVYKFIL</sequence>
<organism evidence="1 2">
    <name type="scientific">Cecembia calidifontis</name>
    <dbReference type="NCBI Taxonomy" id="1187080"/>
    <lineage>
        <taxon>Bacteria</taxon>
        <taxon>Pseudomonadati</taxon>
        <taxon>Bacteroidota</taxon>
        <taxon>Cytophagia</taxon>
        <taxon>Cytophagales</taxon>
        <taxon>Cyclobacteriaceae</taxon>
        <taxon>Cecembia</taxon>
    </lineage>
</organism>
<dbReference type="RefSeq" id="WP_130274919.1">
    <property type="nucleotide sequence ID" value="NZ_SGXG01000001.1"/>
</dbReference>
<dbReference type="SUPFAM" id="SSF50969">
    <property type="entry name" value="YVTN repeat-like/Quinoprotein amine dehydrogenase"/>
    <property type="match status" value="1"/>
</dbReference>
<dbReference type="EMBL" id="SGXG01000001">
    <property type="protein sequence ID" value="RZS95887.1"/>
    <property type="molecule type" value="Genomic_DNA"/>
</dbReference>
<dbReference type="Pfam" id="PF15869">
    <property type="entry name" value="TolB_like"/>
    <property type="match status" value="1"/>
</dbReference>
<dbReference type="Proteomes" id="UP000292209">
    <property type="component" value="Unassembled WGS sequence"/>
</dbReference>
<protein>
    <submittedName>
        <fullName evidence="1">TolB-like protein</fullName>
    </submittedName>
</protein>
<dbReference type="AlphaFoldDB" id="A0A4Q7P7S6"/>
<gene>
    <name evidence="1" type="ORF">BC751_1439</name>
</gene>
<evidence type="ECO:0000313" key="2">
    <source>
        <dbReference type="Proteomes" id="UP000292209"/>
    </source>
</evidence>
<reference evidence="1 2" key="1">
    <citation type="submission" date="2019-02" db="EMBL/GenBank/DDBJ databases">
        <title>Genomic Encyclopedia of Archaeal and Bacterial Type Strains, Phase II (KMG-II): from individual species to whole genera.</title>
        <authorList>
            <person name="Goeker M."/>
        </authorList>
    </citation>
    <scope>NUCLEOTIDE SEQUENCE [LARGE SCALE GENOMIC DNA]</scope>
    <source>
        <strain evidence="1 2">DSM 21411</strain>
    </source>
</reference>
<dbReference type="OrthoDB" id="823984at2"/>
<comment type="caution">
    <text evidence="1">The sequence shown here is derived from an EMBL/GenBank/DDBJ whole genome shotgun (WGS) entry which is preliminary data.</text>
</comment>
<dbReference type="PROSITE" id="PS51257">
    <property type="entry name" value="PROKAR_LIPOPROTEIN"/>
    <property type="match status" value="1"/>
</dbReference>
<evidence type="ECO:0000313" key="1">
    <source>
        <dbReference type="EMBL" id="RZS95887.1"/>
    </source>
</evidence>